<dbReference type="EMBL" id="CP002780">
    <property type="protein sequence ID" value="AEG58771.1"/>
    <property type="molecule type" value="Genomic_DNA"/>
</dbReference>
<feature type="domain" description="Serine dehydratase-like alpha subunit" evidence="2">
    <location>
        <begin position="132"/>
        <end position="425"/>
    </location>
</feature>
<dbReference type="HAMAP" id="MF_01845">
    <property type="entry name" value="UPF0597"/>
    <property type="match status" value="1"/>
</dbReference>
<evidence type="ECO:0000256" key="1">
    <source>
        <dbReference type="HAMAP-Rule" id="MF_01845"/>
    </source>
</evidence>
<evidence type="ECO:0000259" key="2">
    <source>
        <dbReference type="Pfam" id="PF03313"/>
    </source>
</evidence>
<dbReference type="Proteomes" id="UP000009234">
    <property type="component" value="Chromosome"/>
</dbReference>
<sequence length="435" mass="45431">MDFNKIVALLKTEVLPTMGCTEPGAVALGAAYAANVLEEGAAVSKVSVSVSANIFKNGVAVGIPGTGQTGLPIAAALGVIKKNPEKKLSVLAAIQQRELVLAQAMVDHGIIQVSVDHEKNRLWIKVKVETASEWSEAIIQNSHTNLVRIRKNGKTLYEKDQGNDDEIQDNPLNLWCKEASVNAMVEAMERIPLQDILFIAEGIEMNFLAAQKGIAKKLGLGIGAILKEMVDNGTLSDDMINYAKMLTAGAADARMSGENVPVMSSAGSGNHGITAILPVYAVAQKTGAAPDKMIRAVALSHLITIYIKLHTGNLSALCGCAVAAATGASAAITWLLGGKGTAIEAAMKNLIANLTGMICDGGKVGCALKLSTAAGAAVESSLLARGEVVVPDTNGIILSSIQDTIKNLGKISNPGMVFTDKVILEVMLKKERSVS</sequence>
<dbReference type="STRING" id="696281.Desru_0485"/>
<keyword evidence="4" id="KW-1185">Reference proteome</keyword>
<dbReference type="GO" id="GO:0080146">
    <property type="term" value="F:L-cysteine desulfhydrase activity"/>
    <property type="evidence" value="ECO:0007669"/>
    <property type="project" value="TreeGrafter"/>
</dbReference>
<dbReference type="OrthoDB" id="41906at2"/>
<accession>F6DRL7</accession>
<dbReference type="eggNOG" id="COG3681">
    <property type="taxonomic scope" value="Bacteria"/>
</dbReference>
<dbReference type="Pfam" id="PF03313">
    <property type="entry name" value="SDH_alpha"/>
    <property type="match status" value="1"/>
</dbReference>
<dbReference type="RefSeq" id="WP_013840546.1">
    <property type="nucleotide sequence ID" value="NC_015589.1"/>
</dbReference>
<comment type="similarity">
    <text evidence="1">Belongs to the UPF0597 family.</text>
</comment>
<gene>
    <name evidence="3" type="ordered locus">Desru_0485</name>
</gene>
<dbReference type="PANTHER" id="PTHR30501:SF2">
    <property type="entry name" value="UPF0597 PROTEIN YHAM"/>
    <property type="match status" value="1"/>
</dbReference>
<protein>
    <recommendedName>
        <fullName evidence="1">UPF0597 protein Desru_0485</fullName>
    </recommendedName>
</protein>
<name>F6DRL7_DESRL</name>
<dbReference type="AlphaFoldDB" id="F6DRL7"/>
<proteinExistence type="inferred from homology"/>
<reference evidence="4" key="1">
    <citation type="submission" date="2011-05" db="EMBL/GenBank/DDBJ databases">
        <title>Complete sequence of Desulfotomaculum ruminis DSM 2154.</title>
        <authorList>
            <person name="Lucas S."/>
            <person name="Copeland A."/>
            <person name="Lapidus A."/>
            <person name="Cheng J.-F."/>
            <person name="Goodwin L."/>
            <person name="Pitluck S."/>
            <person name="Lu M."/>
            <person name="Detter J.C."/>
            <person name="Han C."/>
            <person name="Tapia R."/>
            <person name="Land M."/>
            <person name="Hauser L."/>
            <person name="Kyrpides N."/>
            <person name="Ivanova N."/>
            <person name="Mikhailova N."/>
            <person name="Pagani I."/>
            <person name="Stams A.J.M."/>
            <person name="Plugge C.M."/>
            <person name="Muyzer G."/>
            <person name="Kuever J."/>
            <person name="Parshina S.N."/>
            <person name="Ivanova A.E."/>
            <person name="Nazina T.N."/>
            <person name="Brambilla E."/>
            <person name="Spring S."/>
            <person name="Klenk H.-P."/>
            <person name="Woyke T."/>
        </authorList>
    </citation>
    <scope>NUCLEOTIDE SEQUENCE [LARGE SCALE GENOMIC DNA]</scope>
    <source>
        <strain evidence="4">ATCC 23193 / DSM 2154 / NCIB 8452 / DL</strain>
    </source>
</reference>
<reference evidence="3 4" key="2">
    <citation type="journal article" date="2012" name="Stand. Genomic Sci.">
        <title>Complete genome sequence of the sulfate-reducing firmicute Desulfotomaculum ruminis type strain (DL(T)).</title>
        <authorList>
            <person name="Spring S."/>
            <person name="Visser M."/>
            <person name="Lu M."/>
            <person name="Copeland A."/>
            <person name="Lapidus A."/>
            <person name="Lucas S."/>
            <person name="Cheng J.F."/>
            <person name="Han C."/>
            <person name="Tapia R."/>
            <person name="Goodwin L.A."/>
            <person name="Pitluck S."/>
            <person name="Ivanova N."/>
            <person name="Land M."/>
            <person name="Hauser L."/>
            <person name="Larimer F."/>
            <person name="Rohde M."/>
            <person name="Goker M."/>
            <person name="Detter J.C."/>
            <person name="Kyrpides N.C."/>
            <person name="Woyke T."/>
            <person name="Schaap P.J."/>
            <person name="Plugge C.M."/>
            <person name="Muyzer G."/>
            <person name="Kuever J."/>
            <person name="Pereira I.A."/>
            <person name="Parshina S.N."/>
            <person name="Bernier-Latmani R."/>
            <person name="Stams A.J."/>
            <person name="Klenk H.P."/>
        </authorList>
    </citation>
    <scope>NUCLEOTIDE SEQUENCE [LARGE SCALE GENOMIC DNA]</scope>
    <source>
        <strain evidence="4">ATCC 23193 / DSM 2154 / NCIB 8452 / DL</strain>
    </source>
</reference>
<evidence type="ECO:0000313" key="4">
    <source>
        <dbReference type="Proteomes" id="UP000009234"/>
    </source>
</evidence>
<dbReference type="GO" id="GO:0019450">
    <property type="term" value="P:L-cysteine catabolic process to pyruvate"/>
    <property type="evidence" value="ECO:0007669"/>
    <property type="project" value="TreeGrafter"/>
</dbReference>
<dbReference type="PIRSF" id="PIRSF006054">
    <property type="entry name" value="UCP006054"/>
    <property type="match status" value="1"/>
</dbReference>
<dbReference type="KEGG" id="dru:Desru_0485"/>
<dbReference type="InterPro" id="IPR021144">
    <property type="entry name" value="UPF0597"/>
</dbReference>
<evidence type="ECO:0000313" key="3">
    <source>
        <dbReference type="EMBL" id="AEG58771.1"/>
    </source>
</evidence>
<dbReference type="InterPro" id="IPR005130">
    <property type="entry name" value="Ser_deHydtase-like_asu"/>
</dbReference>
<dbReference type="HOGENOM" id="CLU_051840_0_0_9"/>
<dbReference type="PANTHER" id="PTHR30501">
    <property type="entry name" value="UPF0597 PROTEIN YHAM"/>
    <property type="match status" value="1"/>
</dbReference>
<organism evidence="3 4">
    <name type="scientific">Desulforamulus ruminis (strain ATCC 23193 / DSM 2154 / NCIMB 8452 / DL)</name>
    <name type="common">Desulfotomaculum ruminis</name>
    <dbReference type="NCBI Taxonomy" id="696281"/>
    <lineage>
        <taxon>Bacteria</taxon>
        <taxon>Bacillati</taxon>
        <taxon>Bacillota</taxon>
        <taxon>Clostridia</taxon>
        <taxon>Eubacteriales</taxon>
        <taxon>Peptococcaceae</taxon>
        <taxon>Desulforamulus</taxon>
    </lineage>
</organism>